<evidence type="ECO:0000256" key="6">
    <source>
        <dbReference type="PIRNR" id="PIRNR016262"/>
    </source>
</evidence>
<comment type="function">
    <text evidence="4 5 6">Catalyzes the transfer of endogenously produced octanoic acid from octanoyl-acyl-carrier-protein onto the lipoyl domains of lipoate-dependent enzymes. Lipoyl-ACP can also act as a substrate although octanoyl-ACP is likely to be the physiological substrate.</text>
</comment>
<feature type="binding site" evidence="5">
    <location>
        <begin position="133"/>
        <end position="135"/>
    </location>
    <ligand>
        <name>substrate</name>
    </ligand>
</feature>
<evidence type="ECO:0000256" key="4">
    <source>
        <dbReference type="ARBA" id="ARBA00024732"/>
    </source>
</evidence>
<dbReference type="PROSITE" id="PS01313">
    <property type="entry name" value="LIPB"/>
    <property type="match status" value="1"/>
</dbReference>
<dbReference type="SUPFAM" id="SSF55681">
    <property type="entry name" value="Class II aaRS and biotin synthetases"/>
    <property type="match status" value="1"/>
</dbReference>
<dbReference type="EC" id="2.3.1.181" evidence="5 6"/>
<feature type="binding site" evidence="5">
    <location>
        <begin position="146"/>
        <end position="148"/>
    </location>
    <ligand>
        <name>substrate</name>
    </ligand>
</feature>
<organism evidence="8 9">
    <name type="scientific">Parachitinimonas caeni</name>
    <dbReference type="NCBI Taxonomy" id="3031301"/>
    <lineage>
        <taxon>Bacteria</taxon>
        <taxon>Pseudomonadati</taxon>
        <taxon>Pseudomonadota</taxon>
        <taxon>Betaproteobacteria</taxon>
        <taxon>Neisseriales</taxon>
        <taxon>Chitinibacteraceae</taxon>
        <taxon>Parachitinimonas</taxon>
    </lineage>
</organism>
<comment type="similarity">
    <text evidence="5 6">Belongs to the LipB family.</text>
</comment>
<evidence type="ECO:0000256" key="1">
    <source>
        <dbReference type="ARBA" id="ARBA00004821"/>
    </source>
</evidence>
<feature type="binding site" evidence="5">
    <location>
        <begin position="66"/>
        <end position="73"/>
    </location>
    <ligand>
        <name>substrate</name>
    </ligand>
</feature>
<dbReference type="PROSITE" id="PS51733">
    <property type="entry name" value="BPL_LPL_CATALYTIC"/>
    <property type="match status" value="1"/>
</dbReference>
<evidence type="ECO:0000256" key="3">
    <source>
        <dbReference type="ARBA" id="ARBA00023315"/>
    </source>
</evidence>
<dbReference type="NCBIfam" id="TIGR00214">
    <property type="entry name" value="lipB"/>
    <property type="match status" value="1"/>
</dbReference>
<feature type="domain" description="BPL/LPL catalytic" evidence="7">
    <location>
        <begin position="27"/>
        <end position="202"/>
    </location>
</feature>
<dbReference type="PANTHER" id="PTHR10993:SF7">
    <property type="entry name" value="LIPOYLTRANSFERASE 2, MITOCHONDRIAL-RELATED"/>
    <property type="match status" value="1"/>
</dbReference>
<proteinExistence type="inferred from homology"/>
<comment type="catalytic activity">
    <reaction evidence="5 6">
        <text>octanoyl-[ACP] + L-lysyl-[protein] = N(6)-octanoyl-L-lysyl-[protein] + holo-[ACP] + H(+)</text>
        <dbReference type="Rhea" id="RHEA:17665"/>
        <dbReference type="Rhea" id="RHEA-COMP:9636"/>
        <dbReference type="Rhea" id="RHEA-COMP:9685"/>
        <dbReference type="Rhea" id="RHEA-COMP:9752"/>
        <dbReference type="Rhea" id="RHEA-COMP:9928"/>
        <dbReference type="ChEBI" id="CHEBI:15378"/>
        <dbReference type="ChEBI" id="CHEBI:29969"/>
        <dbReference type="ChEBI" id="CHEBI:64479"/>
        <dbReference type="ChEBI" id="CHEBI:78463"/>
        <dbReference type="ChEBI" id="CHEBI:78809"/>
        <dbReference type="EC" id="2.3.1.181"/>
    </reaction>
</comment>
<dbReference type="Proteomes" id="UP001172778">
    <property type="component" value="Unassembled WGS sequence"/>
</dbReference>
<dbReference type="PIRSF" id="PIRSF016262">
    <property type="entry name" value="LPLase"/>
    <property type="match status" value="1"/>
</dbReference>
<dbReference type="InterPro" id="IPR045864">
    <property type="entry name" value="aa-tRNA-synth_II/BPL/LPL"/>
</dbReference>
<dbReference type="Gene3D" id="3.30.930.10">
    <property type="entry name" value="Bira Bifunctional Protein, Domain 2"/>
    <property type="match status" value="1"/>
</dbReference>
<evidence type="ECO:0000313" key="8">
    <source>
        <dbReference type="EMBL" id="MDK2122800.1"/>
    </source>
</evidence>
<reference evidence="8" key="1">
    <citation type="submission" date="2023-03" db="EMBL/GenBank/DDBJ databases">
        <title>Chitinimonas shenzhenensis gen. nov., sp. nov., a novel member of family Burkholderiaceae isolated from activated sludge collected in Shen Zhen, China.</title>
        <authorList>
            <person name="Wang X."/>
        </authorList>
    </citation>
    <scope>NUCLEOTIDE SEQUENCE</scope>
    <source>
        <strain evidence="8">DQS-5</strain>
    </source>
</reference>
<dbReference type="CDD" id="cd16444">
    <property type="entry name" value="LipB"/>
    <property type="match status" value="1"/>
</dbReference>
<keyword evidence="2 5" id="KW-0808">Transferase</keyword>
<dbReference type="InterPro" id="IPR000544">
    <property type="entry name" value="Octanoyltransferase"/>
</dbReference>
<dbReference type="GO" id="GO:0033819">
    <property type="term" value="F:lipoyl(octanoyl) transferase activity"/>
    <property type="evidence" value="ECO:0007669"/>
    <property type="project" value="UniProtKB-EC"/>
</dbReference>
<comment type="miscellaneous">
    <text evidence="5">In the reaction, the free carboxyl group of octanoic acid is attached via an amide linkage to the epsilon-amino group of a specific lysine residue of lipoyl domains of lipoate-dependent enzymes.</text>
</comment>
<dbReference type="PANTHER" id="PTHR10993">
    <property type="entry name" value="OCTANOYLTRANSFERASE"/>
    <property type="match status" value="1"/>
</dbReference>
<gene>
    <name evidence="5 8" type="primary">lipB</name>
    <name evidence="8" type="ORF">PZA18_01915</name>
</gene>
<comment type="subcellular location">
    <subcellularLocation>
        <location evidence="5">Cytoplasm</location>
    </subcellularLocation>
</comment>
<feature type="active site" description="Acyl-thioester intermediate" evidence="5">
    <location>
        <position position="164"/>
    </location>
</feature>
<name>A0ABT7DUK0_9NEIS</name>
<accession>A0ABT7DUK0</accession>
<dbReference type="RefSeq" id="WP_284099090.1">
    <property type="nucleotide sequence ID" value="NZ_JARRAF010000002.1"/>
</dbReference>
<dbReference type="EMBL" id="JARRAF010000002">
    <property type="protein sequence ID" value="MDK2122800.1"/>
    <property type="molecule type" value="Genomic_DNA"/>
</dbReference>
<evidence type="ECO:0000256" key="5">
    <source>
        <dbReference type="HAMAP-Rule" id="MF_00013"/>
    </source>
</evidence>
<keyword evidence="5" id="KW-0963">Cytoplasm</keyword>
<sequence length="221" mass="24168">MHIKHLGLVDYEPTWQAMREFTASRTVETADEIWLLEHLPVFTLGQASKPEHMLRPSDIPVVQIDRGGQVTYHGPGQLVAYLMVDLARHKLGVREFVRRMEQSVIDLLADYDVAAAGRVDAPGVYVGDAKIASLGLRIRNGKSYHGLALNVDMDLTPFTYINPCGYAGLRVTQLRDLNVEASLASLASQLAVKISHLLALPGVASVADYALTSQPQPPEAS</sequence>
<dbReference type="NCBIfam" id="NF010922">
    <property type="entry name" value="PRK14342.1"/>
    <property type="match status" value="1"/>
</dbReference>
<dbReference type="Pfam" id="PF21948">
    <property type="entry name" value="LplA-B_cat"/>
    <property type="match status" value="1"/>
</dbReference>
<dbReference type="InterPro" id="IPR004143">
    <property type="entry name" value="BPL_LPL_catalytic"/>
</dbReference>
<feature type="site" description="Lowers pKa of active site Cys" evidence="5">
    <location>
        <position position="130"/>
    </location>
</feature>
<evidence type="ECO:0000256" key="2">
    <source>
        <dbReference type="ARBA" id="ARBA00022679"/>
    </source>
</evidence>
<dbReference type="InterPro" id="IPR020605">
    <property type="entry name" value="Octanoyltransferase_CS"/>
</dbReference>
<dbReference type="HAMAP" id="MF_00013">
    <property type="entry name" value="LipB"/>
    <property type="match status" value="1"/>
</dbReference>
<comment type="pathway">
    <text evidence="1 5 6">Protein modification; protein lipoylation via endogenous pathway; protein N(6)-(lipoyl)lysine from octanoyl-[acyl-carrier-protein]: step 1/2.</text>
</comment>
<keyword evidence="3 5" id="KW-0012">Acyltransferase</keyword>
<keyword evidence="9" id="KW-1185">Reference proteome</keyword>
<evidence type="ECO:0000313" key="9">
    <source>
        <dbReference type="Proteomes" id="UP001172778"/>
    </source>
</evidence>
<dbReference type="NCBIfam" id="NF010925">
    <property type="entry name" value="PRK14345.1"/>
    <property type="match status" value="1"/>
</dbReference>
<protein>
    <recommendedName>
        <fullName evidence="5 6">Octanoyltransferase</fullName>
        <ecNumber evidence="5 6">2.3.1.181</ecNumber>
    </recommendedName>
    <alternativeName>
        <fullName evidence="5">Lipoate-protein ligase B</fullName>
    </alternativeName>
    <alternativeName>
        <fullName evidence="5">Lipoyl/octanoyl transferase</fullName>
    </alternativeName>
    <alternativeName>
        <fullName evidence="5">Octanoyl-[acyl-carrier-protein]-protein N-octanoyltransferase</fullName>
    </alternativeName>
</protein>
<comment type="caution">
    <text evidence="8">The sequence shown here is derived from an EMBL/GenBank/DDBJ whole genome shotgun (WGS) entry which is preliminary data.</text>
</comment>
<evidence type="ECO:0000259" key="7">
    <source>
        <dbReference type="PROSITE" id="PS51733"/>
    </source>
</evidence>